<protein>
    <submittedName>
        <fullName evidence="1">Uncharacterized protein</fullName>
    </submittedName>
</protein>
<dbReference type="Proteomes" id="UP000768471">
    <property type="component" value="Unassembled WGS sequence"/>
</dbReference>
<keyword evidence="2" id="KW-1185">Reference proteome</keyword>
<gene>
    <name evidence="1" type="ORF">H9Q10_05250</name>
</gene>
<name>A0ABS0N9V4_9NEIS</name>
<proteinExistence type="predicted"/>
<comment type="caution">
    <text evidence="1">The sequence shown here is derived from an EMBL/GenBank/DDBJ whole genome shotgun (WGS) entry which is preliminary data.</text>
</comment>
<reference evidence="1 2" key="1">
    <citation type="submission" date="2020-09" db="EMBL/GenBank/DDBJ databases">
        <title>Eikenella S3660 sp. nov., isolated from a throat swab.</title>
        <authorList>
            <person name="Buhl M."/>
        </authorList>
    </citation>
    <scope>NUCLEOTIDE SEQUENCE [LARGE SCALE GENOMIC DNA]</scope>
    <source>
        <strain evidence="1 2">S3360</strain>
    </source>
</reference>
<sequence length="158" mass="17953">MMKQPCLLTISPDSLILFDNGRDNFLKEFHQAFADDAIEGEYENLWYLLGTDAFFAVRENQLVLQDWDDKTYFSLPLSEPLNLADNCGVMLIDTPEPVDAATLQAAFGNVADDNEALSQALFDFEAQNGWSKYDCRALCICLFNKSEQEQMKQKFDLA</sequence>
<accession>A0ABS0N9V4</accession>
<dbReference type="EMBL" id="JACSGR010000003">
    <property type="protein sequence ID" value="MBH5329073.1"/>
    <property type="molecule type" value="Genomic_DNA"/>
</dbReference>
<evidence type="ECO:0000313" key="2">
    <source>
        <dbReference type="Proteomes" id="UP000768471"/>
    </source>
</evidence>
<evidence type="ECO:0000313" key="1">
    <source>
        <dbReference type="EMBL" id="MBH5329073.1"/>
    </source>
</evidence>
<organism evidence="1 2">
    <name type="scientific">Eikenella glucosivorans</name>
    <dbReference type="NCBI Taxonomy" id="2766967"/>
    <lineage>
        <taxon>Bacteria</taxon>
        <taxon>Pseudomonadati</taxon>
        <taxon>Pseudomonadota</taxon>
        <taxon>Betaproteobacteria</taxon>
        <taxon>Neisseriales</taxon>
        <taxon>Neisseriaceae</taxon>
        <taxon>Eikenella</taxon>
    </lineage>
</organism>